<dbReference type="Gene3D" id="3.40.50.720">
    <property type="entry name" value="NAD(P)-binding Rossmann-like Domain"/>
    <property type="match status" value="1"/>
</dbReference>
<dbReference type="InParanoid" id="A7T7Z1"/>
<dbReference type="InterPro" id="IPR002347">
    <property type="entry name" value="SDR_fam"/>
</dbReference>
<dbReference type="SUPFAM" id="SSF51735">
    <property type="entry name" value="NAD(P)-binding Rossmann-fold domains"/>
    <property type="match status" value="1"/>
</dbReference>
<dbReference type="PANTHER" id="PTHR43313:SF50">
    <property type="entry name" value="GH26015P"/>
    <property type="match status" value="1"/>
</dbReference>
<gene>
    <name evidence="3" type="ORF">NEMVEDRAFT_v1g2466</name>
</gene>
<evidence type="ECO:0000256" key="2">
    <source>
        <dbReference type="RuleBase" id="RU000363"/>
    </source>
</evidence>
<dbReference type="STRING" id="45351.A7T7Z1"/>
<feature type="non-terminal residue" evidence="3">
    <location>
        <position position="193"/>
    </location>
</feature>
<dbReference type="PANTHER" id="PTHR43313">
    <property type="entry name" value="SHORT-CHAIN DEHYDROGENASE/REDUCTASE FAMILY 9C"/>
    <property type="match status" value="1"/>
</dbReference>
<sequence length="193" mass="21098">GLWGLVNNAGIAMFTAVELTPLSEYKKMADVNLWGLIDVTLTFLPLIRKCGGRVVNISSIAGRLSIPNTGPYSVTKYGVEAFSDALRREVSPWGVKVTLVEPGGFHTRFLAEGAMEKKLQTLWESANEQLRNDYGEDNYKTPISLIASSDLSEVVEAIAQGILASSPGTRCLVGKDARFIYWWLTILPTSTAD</sequence>
<dbReference type="Proteomes" id="UP000001593">
    <property type="component" value="Unassembled WGS sequence"/>
</dbReference>
<dbReference type="Pfam" id="PF00106">
    <property type="entry name" value="adh_short"/>
    <property type="match status" value="1"/>
</dbReference>
<dbReference type="PRINTS" id="PR00081">
    <property type="entry name" value="GDHRDH"/>
</dbReference>
<name>A7T7Z1_NEMVE</name>
<keyword evidence="4" id="KW-1185">Reference proteome</keyword>
<comment type="similarity">
    <text evidence="2">Belongs to the short-chain dehydrogenases/reductases (SDR) family.</text>
</comment>
<evidence type="ECO:0000313" key="4">
    <source>
        <dbReference type="Proteomes" id="UP000001593"/>
    </source>
</evidence>
<protein>
    <submittedName>
        <fullName evidence="3">Uncharacterized protein</fullName>
    </submittedName>
</protein>
<dbReference type="EMBL" id="DS472404">
    <property type="protein sequence ID" value="EDO27905.1"/>
    <property type="molecule type" value="Genomic_DNA"/>
</dbReference>
<evidence type="ECO:0000313" key="3">
    <source>
        <dbReference type="EMBL" id="EDO27905.1"/>
    </source>
</evidence>
<dbReference type="PhylomeDB" id="A7T7Z1"/>
<dbReference type="eggNOG" id="KOG1610">
    <property type="taxonomic scope" value="Eukaryota"/>
</dbReference>
<dbReference type="InterPro" id="IPR020904">
    <property type="entry name" value="Sc_DH/Rdtase_CS"/>
</dbReference>
<dbReference type="InterPro" id="IPR036291">
    <property type="entry name" value="NAD(P)-bd_dom_sf"/>
</dbReference>
<dbReference type="AlphaFoldDB" id="A7T7Z1"/>
<proteinExistence type="inferred from homology"/>
<reference evidence="3 4" key="1">
    <citation type="journal article" date="2007" name="Science">
        <title>Sea anemone genome reveals ancestral eumetazoan gene repertoire and genomic organization.</title>
        <authorList>
            <person name="Putnam N.H."/>
            <person name="Srivastava M."/>
            <person name="Hellsten U."/>
            <person name="Dirks B."/>
            <person name="Chapman J."/>
            <person name="Salamov A."/>
            <person name="Terry A."/>
            <person name="Shapiro H."/>
            <person name="Lindquist E."/>
            <person name="Kapitonov V.V."/>
            <person name="Jurka J."/>
            <person name="Genikhovich G."/>
            <person name="Grigoriev I.V."/>
            <person name="Lucas S.M."/>
            <person name="Steele R.E."/>
            <person name="Finnerty J.R."/>
            <person name="Technau U."/>
            <person name="Martindale M.Q."/>
            <person name="Rokhsar D.S."/>
        </authorList>
    </citation>
    <scope>NUCLEOTIDE SEQUENCE [LARGE SCALE GENOMIC DNA]</scope>
    <source>
        <strain evidence="4">CH2 X CH6</strain>
    </source>
</reference>
<feature type="non-terminal residue" evidence="3">
    <location>
        <position position="1"/>
    </location>
</feature>
<dbReference type="HOGENOM" id="CLU_010194_2_0_1"/>
<evidence type="ECO:0000256" key="1">
    <source>
        <dbReference type="ARBA" id="ARBA00023002"/>
    </source>
</evidence>
<dbReference type="GO" id="GO:0016491">
    <property type="term" value="F:oxidoreductase activity"/>
    <property type="evidence" value="ECO:0007669"/>
    <property type="project" value="UniProtKB-KW"/>
</dbReference>
<dbReference type="FunCoup" id="A7T7Z1">
    <property type="interactions" value="257"/>
</dbReference>
<dbReference type="OMA" id="DHCATEM"/>
<keyword evidence="1" id="KW-0560">Oxidoreductase</keyword>
<accession>A7T7Z1</accession>
<dbReference type="PRINTS" id="PR00080">
    <property type="entry name" value="SDRFAMILY"/>
</dbReference>
<organism evidence="3 4">
    <name type="scientific">Nematostella vectensis</name>
    <name type="common">Starlet sea anemone</name>
    <dbReference type="NCBI Taxonomy" id="45351"/>
    <lineage>
        <taxon>Eukaryota</taxon>
        <taxon>Metazoa</taxon>
        <taxon>Cnidaria</taxon>
        <taxon>Anthozoa</taxon>
        <taxon>Hexacorallia</taxon>
        <taxon>Actiniaria</taxon>
        <taxon>Edwardsiidae</taxon>
        <taxon>Nematostella</taxon>
    </lineage>
</organism>
<dbReference type="PROSITE" id="PS00061">
    <property type="entry name" value="ADH_SHORT"/>
    <property type="match status" value="1"/>
</dbReference>